<evidence type="ECO:0000313" key="2">
    <source>
        <dbReference type="Proteomes" id="UP000003835"/>
    </source>
</evidence>
<proteinExistence type="predicted"/>
<dbReference type="EMBL" id="DS989844">
    <property type="protein sequence ID" value="EDX77125.1"/>
    <property type="molecule type" value="Genomic_DNA"/>
</dbReference>
<evidence type="ECO:0008006" key="3">
    <source>
        <dbReference type="Google" id="ProtNLM"/>
    </source>
</evidence>
<dbReference type="HOGENOM" id="CLU_3326816_0_0_3"/>
<gene>
    <name evidence="1" type="ORF">MC7420_262</name>
</gene>
<evidence type="ECO:0000313" key="1">
    <source>
        <dbReference type="EMBL" id="EDX77125.1"/>
    </source>
</evidence>
<dbReference type="AlphaFoldDB" id="B4VLN3"/>
<dbReference type="InterPro" id="IPR011335">
    <property type="entry name" value="Restrct_endonuc-II-like"/>
</dbReference>
<reference evidence="1 2" key="1">
    <citation type="submission" date="2008-07" db="EMBL/GenBank/DDBJ databases">
        <authorList>
            <person name="Tandeau de Marsac N."/>
            <person name="Ferriera S."/>
            <person name="Johnson J."/>
            <person name="Kravitz S."/>
            <person name="Beeson K."/>
            <person name="Sutton G."/>
            <person name="Rogers Y.-H."/>
            <person name="Friedman R."/>
            <person name="Frazier M."/>
            <person name="Venter J.C."/>
        </authorList>
    </citation>
    <scope>NUCLEOTIDE SEQUENCE [LARGE SCALE GENOMIC DNA]</scope>
    <source>
        <strain evidence="1 2">PCC 7420</strain>
    </source>
</reference>
<dbReference type="eggNOG" id="ENOG502ZV1F">
    <property type="taxonomic scope" value="Bacteria"/>
</dbReference>
<dbReference type="Pfam" id="PF08814">
    <property type="entry name" value="XisH"/>
    <property type="match status" value="1"/>
</dbReference>
<sequence length="38" mass="4736">MPVYESFFQRRFITAAVERYQIRLVIYDVKQEVIVQWL</sequence>
<name>B4VLN3_9CYAN</name>
<keyword evidence="2" id="KW-1185">Reference proteome</keyword>
<protein>
    <recommendedName>
        <fullName evidence="3">FdxN element excision controlling factor protein</fullName>
    </recommendedName>
</protein>
<dbReference type="Gene3D" id="3.40.1350.10">
    <property type="match status" value="1"/>
</dbReference>
<organism evidence="1 2">
    <name type="scientific">Coleofasciculus chthonoplastes PCC 7420</name>
    <dbReference type="NCBI Taxonomy" id="118168"/>
    <lineage>
        <taxon>Bacteria</taxon>
        <taxon>Bacillati</taxon>
        <taxon>Cyanobacteriota</taxon>
        <taxon>Cyanophyceae</taxon>
        <taxon>Coleofasciculales</taxon>
        <taxon>Coleofasciculaceae</taxon>
        <taxon>Coleofasciculus</taxon>
    </lineage>
</organism>
<dbReference type="STRING" id="118168.MC7420_262"/>
<dbReference type="InterPro" id="IPR014919">
    <property type="entry name" value="XisH"/>
</dbReference>
<dbReference type="Proteomes" id="UP000003835">
    <property type="component" value="Unassembled WGS sequence"/>
</dbReference>
<dbReference type="GO" id="GO:0003676">
    <property type="term" value="F:nucleic acid binding"/>
    <property type="evidence" value="ECO:0007669"/>
    <property type="project" value="InterPro"/>
</dbReference>
<dbReference type="SUPFAM" id="SSF52980">
    <property type="entry name" value="Restriction endonuclease-like"/>
    <property type="match status" value="1"/>
</dbReference>
<dbReference type="InterPro" id="IPR011856">
    <property type="entry name" value="tRNA_endonuc-like_dom_sf"/>
</dbReference>
<accession>B4VLN3</accession>